<keyword evidence="1" id="KW-0285">Flavoprotein</keyword>
<keyword evidence="5" id="KW-1185">Reference proteome</keyword>
<comment type="caution">
    <text evidence="4">The sequence shown here is derived from an EMBL/GenBank/DDBJ whole genome shotgun (WGS) entry which is preliminary data.</text>
</comment>
<dbReference type="InterPro" id="IPR023753">
    <property type="entry name" value="FAD/NAD-binding_dom"/>
</dbReference>
<name>A0ABQ2J951_9DEIO</name>
<protein>
    <submittedName>
        <fullName evidence="4">Pyridine nucleotide-disulfide oxidoreductase</fullName>
    </submittedName>
</protein>
<feature type="domain" description="FAD/NAD(P)-binding" evidence="3">
    <location>
        <begin position="20"/>
        <end position="298"/>
    </location>
</feature>
<organism evidence="4 5">
    <name type="scientific">Deinococcus daejeonensis</name>
    <dbReference type="NCBI Taxonomy" id="1007098"/>
    <lineage>
        <taxon>Bacteria</taxon>
        <taxon>Thermotogati</taxon>
        <taxon>Deinococcota</taxon>
        <taxon>Deinococci</taxon>
        <taxon>Deinococcales</taxon>
        <taxon>Deinococcaceae</taxon>
        <taxon>Deinococcus</taxon>
    </lineage>
</organism>
<evidence type="ECO:0000313" key="5">
    <source>
        <dbReference type="Proteomes" id="UP000645517"/>
    </source>
</evidence>
<proteinExistence type="predicted"/>
<dbReference type="Proteomes" id="UP000645517">
    <property type="component" value="Unassembled WGS sequence"/>
</dbReference>
<dbReference type="SUPFAM" id="SSF51905">
    <property type="entry name" value="FAD/NAD(P)-binding domain"/>
    <property type="match status" value="1"/>
</dbReference>
<dbReference type="Pfam" id="PF07992">
    <property type="entry name" value="Pyr_redox_2"/>
    <property type="match status" value="1"/>
</dbReference>
<dbReference type="PANTHER" id="PTHR48105">
    <property type="entry name" value="THIOREDOXIN REDUCTASE 1-RELATED-RELATED"/>
    <property type="match status" value="1"/>
</dbReference>
<accession>A0ABQ2J951</accession>
<evidence type="ECO:0000313" key="4">
    <source>
        <dbReference type="EMBL" id="GGN40331.1"/>
    </source>
</evidence>
<dbReference type="EMBL" id="BMOR01000010">
    <property type="protein sequence ID" value="GGN40331.1"/>
    <property type="molecule type" value="Genomic_DNA"/>
</dbReference>
<evidence type="ECO:0000256" key="2">
    <source>
        <dbReference type="ARBA" id="ARBA00023002"/>
    </source>
</evidence>
<dbReference type="InterPro" id="IPR036188">
    <property type="entry name" value="FAD/NAD-bd_sf"/>
</dbReference>
<keyword evidence="2" id="KW-0560">Oxidoreductase</keyword>
<dbReference type="InterPro" id="IPR050097">
    <property type="entry name" value="Ferredoxin-NADP_redctase_2"/>
</dbReference>
<dbReference type="PRINTS" id="PR00469">
    <property type="entry name" value="PNDRDTASEII"/>
</dbReference>
<evidence type="ECO:0000259" key="3">
    <source>
        <dbReference type="Pfam" id="PF07992"/>
    </source>
</evidence>
<dbReference type="PRINTS" id="PR00368">
    <property type="entry name" value="FADPNR"/>
</dbReference>
<gene>
    <name evidence="4" type="ORF">GCM10010842_25120</name>
</gene>
<sequence length="338" mass="35550">MSGAEVPAPRAGEVVPGLWDVLIVGAGPAGLSAALTLGRSRRRVLLLDGGPPRNASVSAGHGLLTRDGISPQELKAAALADLEPYDVTVRLDCAREVRRVGECVDVRVGDAWQRTRVLVFATGVRDILPPVPGLRERWGQGVFHCPYCDGWEHEGRALAVYGSGQSAHHLALTVRAWSDRVTLLCDGEPCLTPEQTLDLERVGVAVRTQPVRRVSGGPLEDIPVCVSFVGAPPLSVDAVFIAPEQQGGSHLPAALGCALDGKGRVTVNDDQETSLPGVFAIGDMTGAPQYVVQAAAAGMHAAQVINTRLIHAAVHSMGAAFHKSPEDEGAHDPASRDE</sequence>
<evidence type="ECO:0000256" key="1">
    <source>
        <dbReference type="ARBA" id="ARBA00022630"/>
    </source>
</evidence>
<dbReference type="Gene3D" id="3.50.50.60">
    <property type="entry name" value="FAD/NAD(P)-binding domain"/>
    <property type="match status" value="2"/>
</dbReference>
<reference evidence="5" key="1">
    <citation type="journal article" date="2019" name="Int. J. Syst. Evol. Microbiol.">
        <title>The Global Catalogue of Microorganisms (GCM) 10K type strain sequencing project: providing services to taxonomists for standard genome sequencing and annotation.</title>
        <authorList>
            <consortium name="The Broad Institute Genomics Platform"/>
            <consortium name="The Broad Institute Genome Sequencing Center for Infectious Disease"/>
            <person name="Wu L."/>
            <person name="Ma J."/>
        </authorList>
    </citation>
    <scope>NUCLEOTIDE SEQUENCE [LARGE SCALE GENOMIC DNA]</scope>
    <source>
        <strain evidence="5">JCM 16918</strain>
    </source>
</reference>